<keyword evidence="1" id="KW-0808">Transferase</keyword>
<dbReference type="AlphaFoldDB" id="A0A5A7QC21"/>
<organism evidence="1 2">
    <name type="scientific">Striga asiatica</name>
    <name type="common">Asiatic witchweed</name>
    <name type="synonym">Buchnera asiatica</name>
    <dbReference type="NCBI Taxonomy" id="4170"/>
    <lineage>
        <taxon>Eukaryota</taxon>
        <taxon>Viridiplantae</taxon>
        <taxon>Streptophyta</taxon>
        <taxon>Embryophyta</taxon>
        <taxon>Tracheophyta</taxon>
        <taxon>Spermatophyta</taxon>
        <taxon>Magnoliopsida</taxon>
        <taxon>eudicotyledons</taxon>
        <taxon>Gunneridae</taxon>
        <taxon>Pentapetalae</taxon>
        <taxon>asterids</taxon>
        <taxon>lamiids</taxon>
        <taxon>Lamiales</taxon>
        <taxon>Orobanchaceae</taxon>
        <taxon>Buchnereae</taxon>
        <taxon>Striga</taxon>
    </lineage>
</organism>
<name>A0A5A7QC21_STRAF</name>
<gene>
    <name evidence="1" type="ORF">STAS_18672</name>
</gene>
<accession>A0A5A7QC21</accession>
<proteinExistence type="predicted"/>
<dbReference type="Proteomes" id="UP000325081">
    <property type="component" value="Unassembled WGS sequence"/>
</dbReference>
<dbReference type="EMBL" id="BKCP01006195">
    <property type="protein sequence ID" value="GER41927.1"/>
    <property type="molecule type" value="Genomic_DNA"/>
</dbReference>
<dbReference type="PANTHER" id="PTHR35123:SF3">
    <property type="entry name" value="TRANSMEMBRANE PROTEIN"/>
    <property type="match status" value="1"/>
</dbReference>
<keyword evidence="2" id="KW-1185">Reference proteome</keyword>
<comment type="caution">
    <text evidence="1">The sequence shown here is derived from an EMBL/GenBank/DDBJ whole genome shotgun (WGS) entry which is preliminary data.</text>
</comment>
<protein>
    <submittedName>
        <fullName evidence="1">Signal transduction histidine kinase</fullName>
    </submittedName>
</protein>
<reference evidence="2" key="1">
    <citation type="journal article" date="2019" name="Curr. Biol.">
        <title>Genome Sequence of Striga asiatica Provides Insight into the Evolution of Plant Parasitism.</title>
        <authorList>
            <person name="Yoshida S."/>
            <person name="Kim S."/>
            <person name="Wafula E.K."/>
            <person name="Tanskanen J."/>
            <person name="Kim Y.M."/>
            <person name="Honaas L."/>
            <person name="Yang Z."/>
            <person name="Spallek T."/>
            <person name="Conn C.E."/>
            <person name="Ichihashi Y."/>
            <person name="Cheong K."/>
            <person name="Cui S."/>
            <person name="Der J.P."/>
            <person name="Gundlach H."/>
            <person name="Jiao Y."/>
            <person name="Hori C."/>
            <person name="Ishida J.K."/>
            <person name="Kasahara H."/>
            <person name="Kiba T."/>
            <person name="Kim M.S."/>
            <person name="Koo N."/>
            <person name="Laohavisit A."/>
            <person name="Lee Y.H."/>
            <person name="Lumba S."/>
            <person name="McCourt P."/>
            <person name="Mortimer J.C."/>
            <person name="Mutuku J.M."/>
            <person name="Nomura T."/>
            <person name="Sasaki-Sekimoto Y."/>
            <person name="Seto Y."/>
            <person name="Wang Y."/>
            <person name="Wakatake T."/>
            <person name="Sakakibara H."/>
            <person name="Demura T."/>
            <person name="Yamaguchi S."/>
            <person name="Yoneyama K."/>
            <person name="Manabe R.I."/>
            <person name="Nelson D.C."/>
            <person name="Schulman A.H."/>
            <person name="Timko M.P."/>
            <person name="dePamphilis C.W."/>
            <person name="Choi D."/>
            <person name="Shirasu K."/>
        </authorList>
    </citation>
    <scope>NUCLEOTIDE SEQUENCE [LARGE SCALE GENOMIC DNA]</scope>
    <source>
        <strain evidence="2">cv. UVA1</strain>
    </source>
</reference>
<evidence type="ECO:0000313" key="1">
    <source>
        <dbReference type="EMBL" id="GER41927.1"/>
    </source>
</evidence>
<dbReference type="GO" id="GO:0016301">
    <property type="term" value="F:kinase activity"/>
    <property type="evidence" value="ECO:0007669"/>
    <property type="project" value="UniProtKB-KW"/>
</dbReference>
<evidence type="ECO:0000313" key="2">
    <source>
        <dbReference type="Proteomes" id="UP000325081"/>
    </source>
</evidence>
<sequence>MMFQMDPQFKYEKLVENDKKPAKSPARRFWSRRLNGRVKGLKLSRCRKLSWRPFSITSVLSRKIHKICADFVERMKTDEACPAILFSCQWGLPVLSHSSVKSRKN</sequence>
<dbReference type="OrthoDB" id="586794at2759"/>
<dbReference type="PANTHER" id="PTHR35123">
    <property type="entry name" value="OS07G0633900 PROTEIN-RELATED"/>
    <property type="match status" value="1"/>
</dbReference>
<keyword evidence="1" id="KW-0418">Kinase</keyword>